<keyword evidence="5" id="KW-1185">Reference proteome</keyword>
<organism evidence="4 5">
    <name type="scientific">Phaeomoniella chlamydospora</name>
    <name type="common">Phaeoacremonium chlamydosporum</name>
    <dbReference type="NCBI Taxonomy" id="158046"/>
    <lineage>
        <taxon>Eukaryota</taxon>
        <taxon>Fungi</taxon>
        <taxon>Dikarya</taxon>
        <taxon>Ascomycota</taxon>
        <taxon>Pezizomycotina</taxon>
        <taxon>Eurotiomycetes</taxon>
        <taxon>Chaetothyriomycetidae</taxon>
        <taxon>Phaeomoniellales</taxon>
        <taxon>Phaeomoniellaceae</taxon>
        <taxon>Phaeomoniella</taxon>
    </lineage>
</organism>
<evidence type="ECO:0000256" key="2">
    <source>
        <dbReference type="ARBA" id="ARBA00023242"/>
    </source>
</evidence>
<accession>A0A0G2HI52</accession>
<evidence type="ECO:0008006" key="6">
    <source>
        <dbReference type="Google" id="ProtNLM"/>
    </source>
</evidence>
<feature type="region of interest" description="Disordered" evidence="3">
    <location>
        <begin position="185"/>
        <end position="221"/>
    </location>
</feature>
<dbReference type="Proteomes" id="UP000053317">
    <property type="component" value="Unassembled WGS sequence"/>
</dbReference>
<comment type="subcellular location">
    <subcellularLocation>
        <location evidence="1">Nucleus</location>
    </subcellularLocation>
</comment>
<evidence type="ECO:0000313" key="4">
    <source>
        <dbReference type="EMBL" id="KKY28075.1"/>
    </source>
</evidence>
<dbReference type="AlphaFoldDB" id="A0A0G2HI52"/>
<comment type="caution">
    <text evidence="4">The sequence shown here is derived from an EMBL/GenBank/DDBJ whole genome shotgun (WGS) entry which is preliminary data.</text>
</comment>
<sequence length="395" mass="43608">MFKTRTKPRRIAREADKEDPEDAEGEYILYTGSVVKRPGLSSNAKKPSKLRLSFGPSEGPEDDSEDVKGAGAKAGNGLLKSATERSTLKRSLNPPVGLGGLPLRAGGSEDRPTYSKDYLSELRNSTPSTPATVSAETSDNEGSSAELVPQLGSSQQVGQLVDNERALHIPTDAEIREKKERRARLAKEQDFISPDDAEDENEISLLPRKAKPESRLTRDDEDFAEGFDDFVEDGGIALGRKAQAEQRLKTRAEINEMIQNAEESSDDDDSEAERNRAYDAAQTRAGMDGLARHQEDGRSRVPTIITPIPRLPTVIEKFRGLLREKEAKKALLVRQMEALQREKAEIGVREVEIQNLITETGNKYEQLRLEAGLEKDTQITNAEPQMGRGLEDIGT</sequence>
<evidence type="ECO:0000256" key="1">
    <source>
        <dbReference type="ARBA" id="ARBA00004123"/>
    </source>
</evidence>
<proteinExistence type="predicted"/>
<dbReference type="Pfam" id="PF15458">
    <property type="entry name" value="NTR2"/>
    <property type="match status" value="1"/>
</dbReference>
<gene>
    <name evidence="4" type="ORF">UCRPC4_g00698</name>
</gene>
<reference evidence="4 5" key="2">
    <citation type="submission" date="2015-05" db="EMBL/GenBank/DDBJ databases">
        <authorList>
            <person name="Morales-Cruz A."/>
            <person name="Amrine K.C."/>
            <person name="Cantu D."/>
        </authorList>
    </citation>
    <scope>NUCLEOTIDE SEQUENCE [LARGE SCALE GENOMIC DNA]</scope>
    <source>
        <strain evidence="4">UCRPC4</strain>
    </source>
</reference>
<feature type="compositionally biased region" description="Basic residues" evidence="3">
    <location>
        <begin position="1"/>
        <end position="10"/>
    </location>
</feature>
<reference evidence="4 5" key="1">
    <citation type="submission" date="2015-05" db="EMBL/GenBank/DDBJ databases">
        <title>Distinctive expansion of gene families associated with plant cell wall degradation and secondary metabolism in the genomes of grapevine trunk pathogens.</title>
        <authorList>
            <person name="Lawrence D.P."/>
            <person name="Travadon R."/>
            <person name="Rolshausen P.E."/>
            <person name="Baumgartner K."/>
        </authorList>
    </citation>
    <scope>NUCLEOTIDE SEQUENCE [LARGE SCALE GENOMIC DNA]</scope>
    <source>
        <strain evidence="4">UCRPC4</strain>
    </source>
</reference>
<dbReference type="GO" id="GO:0003677">
    <property type="term" value="F:DNA binding"/>
    <property type="evidence" value="ECO:0007669"/>
    <property type="project" value="InterPro"/>
</dbReference>
<dbReference type="GO" id="GO:0000390">
    <property type="term" value="P:spliceosomal complex disassembly"/>
    <property type="evidence" value="ECO:0007669"/>
    <property type="project" value="InterPro"/>
</dbReference>
<feature type="compositionally biased region" description="Basic and acidic residues" evidence="3">
    <location>
        <begin position="290"/>
        <end position="299"/>
    </location>
</feature>
<feature type="compositionally biased region" description="Basic and acidic residues" evidence="3">
    <location>
        <begin position="107"/>
        <end position="120"/>
    </location>
</feature>
<dbReference type="InterPro" id="IPR028211">
    <property type="entry name" value="Ntr2"/>
</dbReference>
<feature type="compositionally biased region" description="Low complexity" evidence="3">
    <location>
        <begin position="69"/>
        <end position="81"/>
    </location>
</feature>
<dbReference type="GO" id="GO:0071008">
    <property type="term" value="C:U2-type post-mRNA release spliceosomal complex"/>
    <property type="evidence" value="ECO:0007669"/>
    <property type="project" value="InterPro"/>
</dbReference>
<dbReference type="InterPro" id="IPR012890">
    <property type="entry name" value="GCFC2-like"/>
</dbReference>
<dbReference type="EMBL" id="LCWF01000017">
    <property type="protein sequence ID" value="KKY28075.1"/>
    <property type="molecule type" value="Genomic_DNA"/>
</dbReference>
<dbReference type="PANTHER" id="PTHR12214">
    <property type="entry name" value="GC-RICH SEQUENCE DNA-BINDING FACTOR"/>
    <property type="match status" value="1"/>
</dbReference>
<name>A0A0G2HI52_PHACM</name>
<evidence type="ECO:0000313" key="5">
    <source>
        <dbReference type="Proteomes" id="UP000053317"/>
    </source>
</evidence>
<feature type="compositionally biased region" description="Acidic residues" evidence="3">
    <location>
        <begin position="193"/>
        <end position="202"/>
    </location>
</feature>
<feature type="region of interest" description="Disordered" evidence="3">
    <location>
        <begin position="1"/>
        <end position="24"/>
    </location>
</feature>
<evidence type="ECO:0000256" key="3">
    <source>
        <dbReference type="SAM" id="MobiDB-lite"/>
    </source>
</evidence>
<feature type="compositionally biased region" description="Polar residues" evidence="3">
    <location>
        <begin position="122"/>
        <end position="143"/>
    </location>
</feature>
<dbReference type="PANTHER" id="PTHR12214:SF0">
    <property type="entry name" value="LD29489P"/>
    <property type="match status" value="1"/>
</dbReference>
<dbReference type="OrthoDB" id="429427at2759"/>
<feature type="region of interest" description="Disordered" evidence="3">
    <location>
        <begin position="255"/>
        <end position="301"/>
    </location>
</feature>
<keyword evidence="2" id="KW-0539">Nucleus</keyword>
<protein>
    <recommendedName>
        <fullName evidence="6">Nineteen complex-related protein 2 domain-containing protein</fullName>
    </recommendedName>
</protein>
<feature type="region of interest" description="Disordered" evidence="3">
    <location>
        <begin position="37"/>
        <end position="146"/>
    </location>
</feature>